<dbReference type="PANTHER" id="PTHR44103">
    <property type="entry name" value="PROPROTEIN CONVERTASE P"/>
    <property type="match status" value="1"/>
</dbReference>
<keyword evidence="2" id="KW-0677">Repeat</keyword>
<dbReference type="PANTHER" id="PTHR44103:SF1">
    <property type="entry name" value="PROPROTEIN CONVERTASE P"/>
    <property type="match status" value="1"/>
</dbReference>
<accession>A0ABU4YHI5</accession>
<proteinExistence type="predicted"/>
<keyword evidence="3" id="KW-0325">Glycoprotein</keyword>
<gene>
    <name evidence="5" type="ORF">RFM52_14535</name>
</gene>
<evidence type="ECO:0000256" key="2">
    <source>
        <dbReference type="ARBA" id="ARBA00022737"/>
    </source>
</evidence>
<dbReference type="InterPro" id="IPR013517">
    <property type="entry name" value="FG-GAP"/>
</dbReference>
<dbReference type="Pfam" id="PF13517">
    <property type="entry name" value="FG-GAP_3"/>
    <property type="match status" value="4"/>
</dbReference>
<evidence type="ECO:0000313" key="5">
    <source>
        <dbReference type="EMBL" id="MDX8486421.1"/>
    </source>
</evidence>
<comment type="caution">
    <text evidence="5">The sequence shown here is derived from an EMBL/GenBank/DDBJ whole genome shotgun (WGS) entry which is preliminary data.</text>
</comment>
<evidence type="ECO:0000256" key="3">
    <source>
        <dbReference type="ARBA" id="ARBA00023180"/>
    </source>
</evidence>
<keyword evidence="1" id="KW-0732">Signal</keyword>
<dbReference type="EMBL" id="JAVIIV010000008">
    <property type="protein sequence ID" value="MDX8486421.1"/>
    <property type="molecule type" value="Genomic_DNA"/>
</dbReference>
<reference evidence="5 6" key="1">
    <citation type="submission" date="2023-08" db="EMBL/GenBank/DDBJ databases">
        <title>Implementing the SeqCode for naming new Mesorhizobium species isolated from Vachellia karroo root nodules.</title>
        <authorList>
            <person name="Van Lill M."/>
        </authorList>
    </citation>
    <scope>NUCLEOTIDE SEQUENCE [LARGE SCALE GENOMIC DNA]</scope>
    <source>
        <strain evidence="5 6">VK2B</strain>
    </source>
</reference>
<dbReference type="Gene3D" id="2.130.10.130">
    <property type="entry name" value="Integrin alpha, N-terminal"/>
    <property type="match status" value="2"/>
</dbReference>
<dbReference type="RefSeq" id="WP_320295671.1">
    <property type="nucleotide sequence ID" value="NZ_JAVIIU010000005.1"/>
</dbReference>
<feature type="domain" description="Bacterial Ig-like" evidence="4">
    <location>
        <begin position="848"/>
        <end position="943"/>
    </location>
</feature>
<evidence type="ECO:0000259" key="4">
    <source>
        <dbReference type="Pfam" id="PF19078"/>
    </source>
</evidence>
<dbReference type="Proteomes" id="UP001280156">
    <property type="component" value="Unassembled WGS sequence"/>
</dbReference>
<dbReference type="Pfam" id="PF19078">
    <property type="entry name" value="Big_12"/>
    <property type="match status" value="2"/>
</dbReference>
<dbReference type="InterPro" id="IPR028994">
    <property type="entry name" value="Integrin_alpha_N"/>
</dbReference>
<feature type="domain" description="Bacterial Ig-like" evidence="4">
    <location>
        <begin position="746"/>
        <end position="842"/>
    </location>
</feature>
<evidence type="ECO:0000256" key="1">
    <source>
        <dbReference type="ARBA" id="ARBA00022729"/>
    </source>
</evidence>
<organism evidence="5 6">
    <name type="scientific">Mesorhizobium humile</name>
    <dbReference type="NCBI Taxonomy" id="3072313"/>
    <lineage>
        <taxon>Bacteria</taxon>
        <taxon>Pseudomonadati</taxon>
        <taxon>Pseudomonadota</taxon>
        <taxon>Alphaproteobacteria</taxon>
        <taxon>Hyphomicrobiales</taxon>
        <taxon>Phyllobacteriaceae</taxon>
        <taxon>Mesorhizobium</taxon>
    </lineage>
</organism>
<dbReference type="Gene3D" id="2.30.30.100">
    <property type="match status" value="1"/>
</dbReference>
<dbReference type="SUPFAM" id="SSF69318">
    <property type="entry name" value="Integrin alpha N-terminal domain"/>
    <property type="match status" value="1"/>
</dbReference>
<dbReference type="InterPro" id="IPR013519">
    <property type="entry name" value="Int_alpha_beta-p"/>
</dbReference>
<sequence>MTTYSYAALIDPEQDPNVGATYPYSINAAGQVTGYFWNGSTYEGFVHSNGGYTTLIEPEQDTNGSTYPISINATGQVTGYFNTRTGPHTMPEGFIYSDGVYTTLKDPEQDPNGYTQPVSINDSGQVTGYFLDGSTNAWEGFVYRNGSYTTLVDSGQVSNGYTFPTSINNSGQVTGYFFNGTYDVGFIATPVNDDDSGEQAALSLTVNGNAATPIGSSGAGALEFTIAGLDSEDTGTVTFTDVNSNTVTVRVNGGQADYTANLTSLADGAIATSLAVATDPSGNSFTPVNGNAVTLDTADPTVSGIAQTDPATTNASTVDYIVAFSEAVTGVDTSEFVIDPSTAVQGASIAGVTAIDATHYTVTVNTGTGDGTLALDFTGSNVHDLAGNPMSGGIFQTDQTISGVSGHVTATDLNGDGHPDLVSETPSGALAVMIGNGDGTFQAPVTYAVGDNPNGISVGDLNGDGVPDLVVSDYVANGTDSALLGNGDGTFQPAIVSATDSGYPAASALADLNGDGKPDLIVSNTANRGGVSILLGNGDGTFAPKTVLPSDGDPGGIAVGDLNGDGIPDVAFTNVANGAQDVQVYLGKGDGTFVEAPSVSSSTTTYSASIADLNGDGSEELIFTSTSGSVSVALGKGDGTFQAPISYAFGSSSGEAIVTDVNGDGKLDVVVTNGAANAVSVLLGNGDGTLQPAQPFAAGVGAGWVTAADFNGDGSADLAVAVFGSSSLSVLINTPPTLASPTYTIDKIAPQVTVSLDHNQLNLAAETAVVTFAFSEAVTGFGLTSVTASGGSLSNLQTSDGGKTYTATFTAANGVDVANADVGVNAGGYQDLAGNAGSAGDIGSFTVDTVTPTVAVSVSSSNLTLSARTATVTFSFSEAPVSFALANAAVVGGALSNLQKVNATTYTATFTAAANTQTGNASVSVTGNSWQEGNGNPGTGGTTGNFSVDTYDHWANAAGGSWSTASNWGNGVPTASVAAEIDRAGTYTVTISGPAAAYGLIVNDAGATVSDKNSALTLAGAGGSNGALTITAGTFALNGGSLNAGAVSIGSSGTFLVGSSAALAETFSDNGSLIVANTSTVSFTGGLSGSGSVTVKNSSVATFSGTITGSETFTVDNSAKAIITKAIGGTGSFTLMKGGGLEFVSSDSENVTFASGASGTLKLDNSSTFTGKISGLTPNNAVDLADLAYTKAKNMLASYTGNTAGGVLTVGNGSKSVSLNLLGDYTHSTWTLSKDASGGTLVVDPATETPWPEPGLVASSTLDLLSNASGPNSILGFARHGDSILDTLAGANEHIGPDVALLVNYMASAFPMSSGGYGGALTDPSQPAISQHMLLSLPQHT</sequence>
<keyword evidence="6" id="KW-1185">Reference proteome</keyword>
<evidence type="ECO:0000313" key="6">
    <source>
        <dbReference type="Proteomes" id="UP001280156"/>
    </source>
</evidence>
<dbReference type="InterPro" id="IPR044048">
    <property type="entry name" value="Big_12"/>
</dbReference>
<protein>
    <submittedName>
        <fullName evidence="5">FG-GAP-like repeat-containing protein</fullName>
    </submittedName>
</protein>
<dbReference type="SMART" id="SM00191">
    <property type="entry name" value="Int_alpha"/>
    <property type="match status" value="4"/>
</dbReference>
<name>A0ABU4YHI5_9HYPH</name>